<evidence type="ECO:0000256" key="4">
    <source>
        <dbReference type="ARBA" id="ARBA00022723"/>
    </source>
</evidence>
<comment type="function">
    <text evidence="1">Acts as a defensive agent. Recognizes blood group fucosylated oligosaccharides including A, B, H and Lewis B-type antigens. Does not recognize Lewis A antigen and has low affinity for monovalent haptens.</text>
</comment>
<evidence type="ECO:0000259" key="8">
    <source>
        <dbReference type="PROSITE" id="PS50022"/>
    </source>
</evidence>
<dbReference type="SMART" id="SM00607">
    <property type="entry name" value="FTP"/>
    <property type="match status" value="3"/>
</dbReference>
<comment type="subunit">
    <text evidence="3">Homotrimer.</text>
</comment>
<evidence type="ECO:0000256" key="1">
    <source>
        <dbReference type="ARBA" id="ARBA00002219"/>
    </source>
</evidence>
<keyword evidence="7" id="KW-1015">Disulfide bond</keyword>
<dbReference type="InterPro" id="IPR000421">
    <property type="entry name" value="FA58C"/>
</dbReference>
<dbReference type="InterPro" id="IPR051941">
    <property type="entry name" value="BG_Antigen-Binding_Lectin"/>
</dbReference>
<evidence type="ECO:0000256" key="3">
    <source>
        <dbReference type="ARBA" id="ARBA00011233"/>
    </source>
</evidence>
<feature type="domain" description="F5/8 type C" evidence="8">
    <location>
        <begin position="679"/>
        <end position="782"/>
    </location>
</feature>
<accession>A0ABZ0RKJ3</accession>
<dbReference type="Gene3D" id="2.60.120.260">
    <property type="entry name" value="Galactose-binding domain-like"/>
    <property type="match status" value="3"/>
</dbReference>
<feature type="domain" description="F5/8 type C" evidence="8">
    <location>
        <begin position="544"/>
        <end position="642"/>
    </location>
</feature>
<name>A0ABZ0RKJ3_9BACT</name>
<dbReference type="PANTHER" id="PTHR45713:SF6">
    <property type="entry name" value="F5_8 TYPE C DOMAIN-CONTAINING PROTEIN"/>
    <property type="match status" value="1"/>
</dbReference>
<evidence type="ECO:0000256" key="7">
    <source>
        <dbReference type="ARBA" id="ARBA00023157"/>
    </source>
</evidence>
<protein>
    <submittedName>
        <fullName evidence="9">DUF1800 family protein</fullName>
    </submittedName>
</protein>
<evidence type="ECO:0000313" key="10">
    <source>
        <dbReference type="Proteomes" id="UP001324993"/>
    </source>
</evidence>
<feature type="domain" description="F5/8 type C" evidence="8">
    <location>
        <begin position="243"/>
        <end position="353"/>
    </location>
</feature>
<dbReference type="InterPro" id="IPR008979">
    <property type="entry name" value="Galactose-bd-like_sf"/>
</dbReference>
<dbReference type="Pfam" id="PF08811">
    <property type="entry name" value="DUF1800"/>
    <property type="match status" value="3"/>
</dbReference>
<keyword evidence="5" id="KW-0430">Lectin</keyword>
<organism evidence="9 10">
    <name type="scientific">Coraliomargarita algicola</name>
    <dbReference type="NCBI Taxonomy" id="3092156"/>
    <lineage>
        <taxon>Bacteria</taxon>
        <taxon>Pseudomonadati</taxon>
        <taxon>Verrucomicrobiota</taxon>
        <taxon>Opitutia</taxon>
        <taxon>Puniceicoccales</taxon>
        <taxon>Coraliomargaritaceae</taxon>
        <taxon>Coraliomargarita</taxon>
    </lineage>
</organism>
<dbReference type="InterPro" id="IPR014917">
    <property type="entry name" value="DUF1800"/>
</dbReference>
<dbReference type="Pfam" id="PF22633">
    <property type="entry name" value="F5_F8_type_C_2"/>
    <property type="match status" value="3"/>
</dbReference>
<dbReference type="InterPro" id="IPR006585">
    <property type="entry name" value="FTP1"/>
</dbReference>
<dbReference type="PANTHER" id="PTHR45713">
    <property type="entry name" value="FTP DOMAIN-CONTAINING PROTEIN"/>
    <property type="match status" value="1"/>
</dbReference>
<dbReference type="SUPFAM" id="SSF49785">
    <property type="entry name" value="Galactose-binding domain-like"/>
    <property type="match status" value="3"/>
</dbReference>
<evidence type="ECO:0000313" key="9">
    <source>
        <dbReference type="EMBL" id="WPJ95973.1"/>
    </source>
</evidence>
<evidence type="ECO:0000256" key="6">
    <source>
        <dbReference type="ARBA" id="ARBA00022837"/>
    </source>
</evidence>
<gene>
    <name evidence="9" type="ORF">SH580_21385</name>
</gene>
<dbReference type="RefSeq" id="WP_319832840.1">
    <property type="nucleotide sequence ID" value="NZ_CP138858.1"/>
</dbReference>
<proteinExistence type="inferred from homology"/>
<keyword evidence="10" id="KW-1185">Reference proteome</keyword>
<keyword evidence="4" id="KW-0479">Metal-binding</keyword>
<dbReference type="Proteomes" id="UP001324993">
    <property type="component" value="Chromosome"/>
</dbReference>
<evidence type="ECO:0000256" key="5">
    <source>
        <dbReference type="ARBA" id="ARBA00022734"/>
    </source>
</evidence>
<dbReference type="EMBL" id="CP138858">
    <property type="protein sequence ID" value="WPJ95973.1"/>
    <property type="molecule type" value="Genomic_DNA"/>
</dbReference>
<sequence length="1020" mass="111612">MNPLQFVMNSKAVNAIAELKLISCLLLVLSLSLSVQAVKADLVIDTIDPNSIATWASRLKAGHFLAQATMGGTQAEIDDLADRIIEIGEDAAFNEWIDDQFSMPYDSFFNFTKGMVEGDGYTFDTFYGDDSTLRFAVQRYSEIAWWDRAIQAQDQLRQRVAWALIQVFVTSEQFSLGAFANVSYYDMLLRNSFGDYRTLLEEVTYHPAMGFYLSSLKNAKGDESLGVFADENFAREILQLFSMGVYELDMNGDYVFDQSSNTENLALGKSTSQSSVKVGGVSSRAVDGNTSGYWSEGSITHTQNELQPWWEVDLGANQTIGDIKLYNRLGYEARLSDFTIQVINADGTVTFSESISDHPDPVMTINAGGAIGQMIKIQLNQNGTLSLAEVEVFGGEALRPVENYTNEDIKQFAKVFTGLTYADDDGNVAASFYAAPRNHHHMAIYQDFHDTTEKTLLRGVTLPAGQSGDQDISDALDNIAATPSVPPFMAIRLIQRMTSSNPSPTYIENVSNVWASTSGDMKSVIRAILMDPEARDSFEISTSPYYSTLGSDNVALGQATSQSSEVYGGVSARAVDGNTDGVWAGGSVTHTATESQPWWEVDLGENRSIGLINVFNRTDRHSSRLSNFTVSIMDGNGDVIYSKNIINYPELSVAIDPKGATGQRVRVQLDGDGILSLAEVQIFEALSETDINLAQGRATAQSSEIYGGVSSRAVDGDSNGVWSDGSVTHTANESQPWWEVDLGKDQIVGLINVFNRTDKHPSRLSDFTISVIDSSGSVTYSESVSEYPDPVMTFDASGVAGQKVRIQLNGTGILSLSEVQVFEPTEAVTIHVDVVDPLHGKIKEPILLVTQFLRYFKATSDEHDGYIKMSTSYFDVIAQRPLNAPSVFNHYRADYSPAQGPLSSAANGLVLPEAELLPVSFIPLYEGVYEDAEDAEILQDIKVGMDPAVLTKIMEHRAGSVSITSMIDELNAYLMHGAMSKTLQDEIASILNEDEGMDYESRYARALAIILSSAEYAVVH</sequence>
<keyword evidence="6" id="KW-0106">Calcium</keyword>
<dbReference type="PROSITE" id="PS50022">
    <property type="entry name" value="FA58C_3"/>
    <property type="match status" value="3"/>
</dbReference>
<reference evidence="9 10" key="1">
    <citation type="submission" date="2023-11" db="EMBL/GenBank/DDBJ databases">
        <title>Coraliomargarita sp. nov., isolated from marine algae.</title>
        <authorList>
            <person name="Lee J.K."/>
            <person name="Baek J.H."/>
            <person name="Kim J.M."/>
            <person name="Choi D.G."/>
            <person name="Jeon C.O."/>
        </authorList>
    </citation>
    <scope>NUCLEOTIDE SEQUENCE [LARGE SCALE GENOMIC DNA]</scope>
    <source>
        <strain evidence="9 10">J2-16</strain>
    </source>
</reference>
<comment type="similarity">
    <text evidence="2">Belongs to the fucolectin family.</text>
</comment>
<evidence type="ECO:0000256" key="2">
    <source>
        <dbReference type="ARBA" id="ARBA00010147"/>
    </source>
</evidence>